<dbReference type="Pfam" id="PF02378">
    <property type="entry name" value="PTS_EIIC"/>
    <property type="match status" value="1"/>
</dbReference>
<evidence type="ECO:0000256" key="9">
    <source>
        <dbReference type="SAM" id="Phobius"/>
    </source>
</evidence>
<keyword evidence="6 9" id="KW-0812">Transmembrane</keyword>
<feature type="transmembrane region" description="Helical" evidence="9">
    <location>
        <begin position="322"/>
        <end position="342"/>
    </location>
</feature>
<evidence type="ECO:0000256" key="6">
    <source>
        <dbReference type="ARBA" id="ARBA00022692"/>
    </source>
</evidence>
<reference evidence="11" key="1">
    <citation type="submission" date="2020-08" db="EMBL/GenBank/DDBJ databases">
        <title>Genome public.</title>
        <authorList>
            <person name="Liu C."/>
            <person name="Sun Q."/>
        </authorList>
    </citation>
    <scope>NUCLEOTIDE SEQUENCE</scope>
    <source>
        <strain evidence="11">NSJ-12</strain>
    </source>
</reference>
<protein>
    <submittedName>
        <fullName evidence="11">PTS fructose transporter subunit IIC</fullName>
    </submittedName>
</protein>
<dbReference type="GO" id="GO:0005351">
    <property type="term" value="F:carbohydrate:proton symporter activity"/>
    <property type="evidence" value="ECO:0007669"/>
    <property type="project" value="InterPro"/>
</dbReference>
<dbReference type="GO" id="GO:0005886">
    <property type="term" value="C:plasma membrane"/>
    <property type="evidence" value="ECO:0007669"/>
    <property type="project" value="UniProtKB-SubCell"/>
</dbReference>
<evidence type="ECO:0000256" key="5">
    <source>
        <dbReference type="ARBA" id="ARBA00022683"/>
    </source>
</evidence>
<evidence type="ECO:0000313" key="12">
    <source>
        <dbReference type="Proteomes" id="UP000655830"/>
    </source>
</evidence>
<dbReference type="NCBIfam" id="TIGR01427">
    <property type="entry name" value="PTS_IIC_fructo"/>
    <property type="match status" value="1"/>
</dbReference>
<keyword evidence="8 9" id="KW-0472">Membrane</keyword>
<evidence type="ECO:0000256" key="8">
    <source>
        <dbReference type="ARBA" id="ARBA00023136"/>
    </source>
</evidence>
<evidence type="ECO:0000256" key="1">
    <source>
        <dbReference type="ARBA" id="ARBA00004429"/>
    </source>
</evidence>
<keyword evidence="5" id="KW-0598">Phosphotransferase system</keyword>
<feature type="transmembrane region" description="Helical" evidence="9">
    <location>
        <begin position="107"/>
        <end position="124"/>
    </location>
</feature>
<evidence type="ECO:0000256" key="4">
    <source>
        <dbReference type="ARBA" id="ARBA00022597"/>
    </source>
</evidence>
<sequence length="352" mass="36860">MRRDKMKKESIGQKIYRNLMDGITHMLPFVIGGGLLIALAFLFDDYAIDPSNFGSNTPLSAFLKQIGDLTFGFMLPVFAAYIAVSIAGQPGMVVGFIGGVLAQQSGAGFLGALLAGFIAGYIVVLLEKVLCFIPKSLEGLKPMLLYPLLGLILVGAVMTFVVNPPVTMLNTMITETLTGMGASSQILLGIVLAAMMAVDMGGPLNKGAYMFAVICFDAGNYAAMAAVIIGGMVPATSIALATTLFKNKFTKKDREAGLTNYILGLSFITEGAISFAAADPFRVLPSVTVGSAVAGGLAMFFGCASRAPHGGIFILPVIENPIGFVIAFLSGVVVAALMIGFLKKTVVEEEVQ</sequence>
<dbReference type="InterPro" id="IPR013014">
    <property type="entry name" value="PTS_EIIC_2"/>
</dbReference>
<keyword evidence="3" id="KW-1003">Cell membrane</keyword>
<accession>A0A926EIY4</accession>
<keyword evidence="2" id="KW-0813">Transport</keyword>
<name>A0A926EIY4_9FIRM</name>
<dbReference type="PANTHER" id="PTHR30505:SF28">
    <property type="entry name" value="PTS SYSTEM 2-O-ALPHA-MANNOSYL-D-GLYCERATE-SPECIFIC EIIABC COMPONENT"/>
    <property type="match status" value="1"/>
</dbReference>
<feature type="transmembrane region" description="Helical" evidence="9">
    <location>
        <begin position="257"/>
        <end position="277"/>
    </location>
</feature>
<evidence type="ECO:0000256" key="3">
    <source>
        <dbReference type="ARBA" id="ARBA00022475"/>
    </source>
</evidence>
<feature type="domain" description="PTS EIIC type-2" evidence="10">
    <location>
        <begin position="15"/>
        <end position="351"/>
    </location>
</feature>
<dbReference type="AlphaFoldDB" id="A0A926EIY4"/>
<evidence type="ECO:0000259" key="10">
    <source>
        <dbReference type="PROSITE" id="PS51104"/>
    </source>
</evidence>
<gene>
    <name evidence="11" type="ORF">H8718_10030</name>
</gene>
<organism evidence="11 12">
    <name type="scientific">Zhenhengia yiwuensis</name>
    <dbReference type="NCBI Taxonomy" id="2763666"/>
    <lineage>
        <taxon>Bacteria</taxon>
        <taxon>Bacillati</taxon>
        <taxon>Bacillota</taxon>
        <taxon>Clostridia</taxon>
        <taxon>Lachnospirales</taxon>
        <taxon>Lachnospiraceae</taxon>
        <taxon>Zhenhengia</taxon>
    </lineage>
</organism>
<feature type="transmembrane region" description="Helical" evidence="9">
    <location>
        <begin position="218"/>
        <end position="245"/>
    </location>
</feature>
<keyword evidence="7 9" id="KW-1133">Transmembrane helix</keyword>
<dbReference type="PROSITE" id="PS51104">
    <property type="entry name" value="PTS_EIIC_TYPE_2"/>
    <property type="match status" value="1"/>
</dbReference>
<feature type="transmembrane region" description="Helical" evidence="9">
    <location>
        <begin position="144"/>
        <end position="164"/>
    </location>
</feature>
<comment type="caution">
    <text evidence="11">The sequence shown here is derived from an EMBL/GenBank/DDBJ whole genome shotgun (WGS) entry which is preliminary data.</text>
</comment>
<dbReference type="GO" id="GO:0008982">
    <property type="term" value="F:protein-N(PI)-phosphohistidine-sugar phosphotransferase activity"/>
    <property type="evidence" value="ECO:0007669"/>
    <property type="project" value="InterPro"/>
</dbReference>
<proteinExistence type="predicted"/>
<evidence type="ECO:0000256" key="7">
    <source>
        <dbReference type="ARBA" id="ARBA00022989"/>
    </source>
</evidence>
<dbReference type="EMBL" id="JACRSY010000014">
    <property type="protein sequence ID" value="MBC8579865.1"/>
    <property type="molecule type" value="Genomic_DNA"/>
</dbReference>
<feature type="transmembrane region" description="Helical" evidence="9">
    <location>
        <begin position="176"/>
        <end position="198"/>
    </location>
</feature>
<dbReference type="PANTHER" id="PTHR30505">
    <property type="entry name" value="FRUCTOSE-LIKE PERMEASE"/>
    <property type="match status" value="1"/>
</dbReference>
<dbReference type="InterPro" id="IPR050864">
    <property type="entry name" value="Bacterial_PTS_Sugar_Transport"/>
</dbReference>
<dbReference type="InterPro" id="IPR003352">
    <property type="entry name" value="PTS_EIIC"/>
</dbReference>
<feature type="transmembrane region" description="Helical" evidence="9">
    <location>
        <begin position="283"/>
        <end position="301"/>
    </location>
</feature>
<keyword evidence="4" id="KW-0762">Sugar transport</keyword>
<evidence type="ECO:0000313" key="11">
    <source>
        <dbReference type="EMBL" id="MBC8579865.1"/>
    </source>
</evidence>
<keyword evidence="12" id="KW-1185">Reference proteome</keyword>
<evidence type="ECO:0000256" key="2">
    <source>
        <dbReference type="ARBA" id="ARBA00022448"/>
    </source>
</evidence>
<dbReference type="GO" id="GO:0090563">
    <property type="term" value="F:protein-phosphocysteine-sugar phosphotransferase activity"/>
    <property type="evidence" value="ECO:0007669"/>
    <property type="project" value="TreeGrafter"/>
</dbReference>
<feature type="transmembrane region" description="Helical" evidence="9">
    <location>
        <begin position="21"/>
        <end position="43"/>
    </location>
</feature>
<dbReference type="GO" id="GO:0009401">
    <property type="term" value="P:phosphoenolpyruvate-dependent sugar phosphotransferase system"/>
    <property type="evidence" value="ECO:0007669"/>
    <property type="project" value="UniProtKB-KW"/>
</dbReference>
<dbReference type="InterPro" id="IPR006327">
    <property type="entry name" value="PTS_IIC_fruc"/>
</dbReference>
<dbReference type="Proteomes" id="UP000655830">
    <property type="component" value="Unassembled WGS sequence"/>
</dbReference>
<comment type="subcellular location">
    <subcellularLocation>
        <location evidence="1">Cell inner membrane</location>
        <topology evidence="1">Multi-pass membrane protein</topology>
    </subcellularLocation>
</comment>
<feature type="transmembrane region" description="Helical" evidence="9">
    <location>
        <begin position="78"/>
        <end position="100"/>
    </location>
</feature>